<dbReference type="Pfam" id="PF13202">
    <property type="entry name" value="EF-hand_5"/>
    <property type="match status" value="5"/>
</dbReference>
<comment type="caution">
    <text evidence="5">The sequence shown here is derived from an EMBL/GenBank/DDBJ whole genome shotgun (WGS) entry which is preliminary data.</text>
</comment>
<evidence type="ECO:0000313" key="5">
    <source>
        <dbReference type="EMBL" id="TWB15592.1"/>
    </source>
</evidence>
<dbReference type="Pfam" id="PF06791">
    <property type="entry name" value="TMP_2"/>
    <property type="match status" value="1"/>
</dbReference>
<dbReference type="CDD" id="cd00051">
    <property type="entry name" value="EFh"/>
    <property type="match status" value="1"/>
</dbReference>
<evidence type="ECO:0000259" key="4">
    <source>
        <dbReference type="PROSITE" id="PS50222"/>
    </source>
</evidence>
<accession>A0A560F1T6</accession>
<dbReference type="SUPFAM" id="SSF47473">
    <property type="entry name" value="EF-hand"/>
    <property type="match status" value="2"/>
</dbReference>
<dbReference type="PROSITE" id="PS00018">
    <property type="entry name" value="EF_HAND_1"/>
    <property type="match status" value="3"/>
</dbReference>
<dbReference type="SMART" id="SM00054">
    <property type="entry name" value="EFh"/>
    <property type="match status" value="5"/>
</dbReference>
<dbReference type="PANTHER" id="PTHR10827:SF98">
    <property type="entry name" value="45 KDA CALCIUM-BINDING PROTEIN"/>
    <property type="match status" value="1"/>
</dbReference>
<dbReference type="InterPro" id="IPR002048">
    <property type="entry name" value="EF_hand_dom"/>
</dbReference>
<sequence length="2097" mass="213933">MAASSTARTISVRLSLDDLDKVKAGLKGLGDDAEGAFNRVTAAADGTGRSTATLVARLDPAVKATTQLSDAAGKLAAAEAYLTQQMAKGGEAADKAAASLKLVQAASAQVTDIQGKLTAGTVSGAAASAQLQKVMSGHTDLLDKNTAATKLNFTQLEILRSGVVNTVQSIAAGLPVGQTLLTQTVQTAPALAGMGTAALAAAAPFAILAAGIGVLVVAHVQANAELKETNRVLTLAGGAAGVTSSQFYDLADQAAKAGGITRASALALQQSYAATGKIGGDMLSKLAGETKAWATLTAQSTDEAAGELARYFSDPSAAAQQLAKSLNLLSLQQVQTIQSMDRTGNSAGAQVALFNAIKDRADQAKDSLGYFGNALNNIADIWERLKRVGAPDALPPVQRLAAVTAEYDAVLKQLRADQDKAANDDDYVSAVAADQQKLTALARQAEDLRRSIASQANQEVINGNKAAANDLGVKVAPVINALPTEQVKALRDEVSLLDKAVAAGVITDDQRAQALQAVSAQIQGLEPVYQKWTDQQRIEQQVLAADPALRDQVRAKLEAQLAAKTQNASADEKNAMAAGAEQAVVRTRNDAYQQGVDALTKSTAATLKVADAYGISAEAGLREAEVAKVQDQARTNLTIRANQQAVVERNLAAASAASYAALVQQVQQLDVTTQQQDALAAASALGTKALSDQTIANQAAVMVQKALNDAKAAHITLTQQDIEVKRQEIEADLKQQALDQQRVQADASLRSANDNNAYLRVEIDTLGQDAAARAVVLARMKEELELREQQPGLFASQNAEDQQRIRNLIDAAGYTAQLTAENERLGQAYQDLSGLGDTTFDAIIQKVVQAGDATTSWKDVLHGVVAEIETMGLKMALINPLKNAAFGTNLPTLDDLSKVTGSASSSGGLGQGLLSFLGISGGANDNQQSAFDAVLNKYSSAGSDAAGSGSILAGLSPFLGVAGQAIGLAGLGSAGGSLIGSITGGNQSGASIGGLVGALGGLALGAGPVGLVADVALGGLFGSLFPEDKQYPWAQASSVGGKQDAISSLDGQGTSEFGKALTAAMSSLNGLATSLGIDPSSLPLGGFGYNTAGRPGDNLPDGYYSFIGAGGFGATDAKAAGSADEAVFDFIKRSLQAVSGTLDADVRTALANSGASTVQDLQSDLAFAKGFKDSVAAYTKGLTSQTDAQTAAKTSMESTIASLLDFRKQTAALGLDTAAATAGTNAYIRSILGITAAAPVLDDAQQKVAAINGAVAAVIPNLGDFGLTLDEVNKAASAAKAQLLSGTLDQVTALWLQAGDAAEQAAYQAQQLLAQQAQYITDVQAEGGGQDAVDQVNRTFNRLIQNVVNQTGLTGAAFTEFLTYFPQLTGQLKEASAATTDATDATVAAAKAQALAQGKSAYLDALGITPTGVQALTAALSGSSGLDAIITAVAGDIDALNAAASTGADATSTFSDAFNAMTGLLNAGKISASDYTSALGVVTNAYKSSASAASQAASQLYSAGANIQAYIDKTKSGGVASYLSPTDQLANAKSAYQTQLGLAQGGNSTALGNITQYADTYIQDLVKTMGSGTDTTATINAVLAQLSALPATKSYNDQSLALLGQIAANTNDAAAYLAAADANGDKQITWAEFQSWGTANNSQLLAIGRLLNLPGGGDLASIFKAIDTNGDGIISASEQARISLLSALQALPSPTALQVGNALAPFFSSLDANTDGLLSKDEFMAGLQGKADNATLASWFSQLDANGDGVINSLEVTRAQLLTSLQNIAAPTGAQVAQQLGPYFSTLTASTNGLLTRDVFSQVLAGKADNATLGAWFAQLDANGDGLLSALEGARGAIVAGLAGIATPTAQQVGGALAPYFGALTASTNGLLSRDVFNQVLSGKASDSTLDKWFKELDTNGDGQLSKLETLNTSTKSVDSSVGDLSGSSSNGNTLGDMITQVYRGNVDRLNIYSLIRPILDDLNRWSLKITYNTAGASEALGGAHAYAGGTDYHPGGWAIVGERGPEIAWMPTGTKVWPNGVAPSVSSIGAAGGGTAGIEARLDRVVAALERLVDQTGQGNDDNTRALSAVAGEVRAVANAVRSPGGVARMATIGRG</sequence>
<proteinExistence type="predicted"/>
<dbReference type="EMBL" id="VITO01000029">
    <property type="protein sequence ID" value="TWB15592.1"/>
    <property type="molecule type" value="Genomic_DNA"/>
</dbReference>
<name>A0A560F1T6_9PROT</name>
<feature type="domain" description="EF-hand" evidence="4">
    <location>
        <begin position="1706"/>
        <end position="1733"/>
    </location>
</feature>
<evidence type="ECO:0000256" key="2">
    <source>
        <dbReference type="ARBA" id="ARBA00022737"/>
    </source>
</evidence>
<feature type="domain" description="EF-hand" evidence="4">
    <location>
        <begin position="1885"/>
        <end position="1920"/>
    </location>
</feature>
<dbReference type="InterPro" id="IPR018247">
    <property type="entry name" value="EF_Hand_1_Ca_BS"/>
</dbReference>
<dbReference type="GO" id="GO:0017156">
    <property type="term" value="P:calcium-ion regulated exocytosis"/>
    <property type="evidence" value="ECO:0007669"/>
    <property type="project" value="TreeGrafter"/>
</dbReference>
<dbReference type="PANTHER" id="PTHR10827">
    <property type="entry name" value="RETICULOCALBIN"/>
    <property type="match status" value="1"/>
</dbReference>
<dbReference type="Gene3D" id="1.10.238.10">
    <property type="entry name" value="EF-hand"/>
    <property type="match status" value="3"/>
</dbReference>
<evidence type="ECO:0000313" key="6">
    <source>
        <dbReference type="Proteomes" id="UP000316545"/>
    </source>
</evidence>
<reference evidence="5 6" key="1">
    <citation type="submission" date="2019-06" db="EMBL/GenBank/DDBJ databases">
        <title>Genomic Encyclopedia of Type Strains, Phase IV (KMG-V): Genome sequencing to study the core and pangenomes of soil and plant-associated prokaryotes.</title>
        <authorList>
            <person name="Whitman W."/>
        </authorList>
    </citation>
    <scope>NUCLEOTIDE SEQUENCE [LARGE SCALE GENOMIC DNA]</scope>
    <source>
        <strain evidence="5 6">BR 11865</strain>
    </source>
</reference>
<dbReference type="InterPro" id="IPR011992">
    <property type="entry name" value="EF-hand-dom_pair"/>
</dbReference>
<dbReference type="PROSITE" id="PS50222">
    <property type="entry name" value="EF_HAND_2"/>
    <property type="match status" value="2"/>
</dbReference>
<protein>
    <submittedName>
        <fullName evidence="5">Phage-related minor tail protein</fullName>
    </submittedName>
</protein>
<keyword evidence="6" id="KW-1185">Reference proteome</keyword>
<organism evidence="5 6">
    <name type="scientific">Nitrospirillum amazonense</name>
    <dbReference type="NCBI Taxonomy" id="28077"/>
    <lineage>
        <taxon>Bacteria</taxon>
        <taxon>Pseudomonadati</taxon>
        <taxon>Pseudomonadota</taxon>
        <taxon>Alphaproteobacteria</taxon>
        <taxon>Rhodospirillales</taxon>
        <taxon>Azospirillaceae</taxon>
        <taxon>Nitrospirillum</taxon>
    </lineage>
</organism>
<dbReference type="Proteomes" id="UP000316545">
    <property type="component" value="Unassembled WGS sequence"/>
</dbReference>
<gene>
    <name evidence="5" type="ORF">FBZ88_12945</name>
</gene>
<keyword evidence="1" id="KW-0479">Metal-binding</keyword>
<feature type="coiled-coil region" evidence="3">
    <location>
        <begin position="431"/>
        <end position="458"/>
    </location>
</feature>
<evidence type="ECO:0000256" key="3">
    <source>
        <dbReference type="SAM" id="Coils"/>
    </source>
</evidence>
<dbReference type="InterPro" id="IPR009628">
    <property type="entry name" value="Phage_tape_measure_N"/>
</dbReference>
<keyword evidence="3" id="KW-0175">Coiled coil</keyword>
<keyword evidence="2" id="KW-0677">Repeat</keyword>
<dbReference type="GO" id="GO:0005509">
    <property type="term" value="F:calcium ion binding"/>
    <property type="evidence" value="ECO:0007669"/>
    <property type="project" value="InterPro"/>
</dbReference>
<dbReference type="RefSeq" id="WP_145620189.1">
    <property type="nucleotide sequence ID" value="NZ_VITO01000029.1"/>
</dbReference>
<evidence type="ECO:0000256" key="1">
    <source>
        <dbReference type="ARBA" id="ARBA00022723"/>
    </source>
</evidence>